<dbReference type="EMBL" id="BNJF01000001">
    <property type="protein sequence ID" value="GHO42686.1"/>
    <property type="molecule type" value="Genomic_DNA"/>
</dbReference>
<dbReference type="SUPFAM" id="SSF51556">
    <property type="entry name" value="Metallo-dependent hydrolases"/>
    <property type="match status" value="1"/>
</dbReference>
<keyword evidence="4" id="KW-1185">Reference proteome</keyword>
<evidence type="ECO:0000313" key="4">
    <source>
        <dbReference type="Proteomes" id="UP000612362"/>
    </source>
</evidence>
<sequence>MNAQPSQPFPIIDSHVHLWDPERFRISWTDNDPLLAHSYTLPQYHDETQGLPIEGIVFVECDVAPQYAFLEAQWAVNLAREQTLLKGIIAAAPIEFGARCVTYLEALRTLGPQIKGVRRNIQGEIDPKTCLQPDFVYGVQLLEDYSFTFDLCLRHWQLPAVIELVRLCPKIQFILDHLGKPPVSERQLDPWREQIQQLAALPNVACKISGLATEAGPDNQGINNLAPYIEHVSQTFGEDRILFGGDWPVILTASTYANWIGMLRHLCQNLSPTAQQKFWHENARRIYRLE</sequence>
<comment type="similarity">
    <text evidence="1">Belongs to the metallo-dependent hydrolases superfamily.</text>
</comment>
<evidence type="ECO:0000259" key="2">
    <source>
        <dbReference type="Pfam" id="PF04909"/>
    </source>
</evidence>
<comment type="caution">
    <text evidence="3">The sequence shown here is derived from an EMBL/GenBank/DDBJ whole genome shotgun (WGS) entry which is preliminary data.</text>
</comment>
<dbReference type="PANTHER" id="PTHR43569:SF2">
    <property type="entry name" value="AMIDOHYDROLASE-RELATED DOMAIN-CONTAINING PROTEIN"/>
    <property type="match status" value="1"/>
</dbReference>
<evidence type="ECO:0000313" key="3">
    <source>
        <dbReference type="EMBL" id="GHO42686.1"/>
    </source>
</evidence>
<protein>
    <submittedName>
        <fullName evidence="3">Amidohydrolase</fullName>
    </submittedName>
</protein>
<dbReference type="GO" id="GO:0016787">
    <property type="term" value="F:hydrolase activity"/>
    <property type="evidence" value="ECO:0007669"/>
    <property type="project" value="InterPro"/>
</dbReference>
<evidence type="ECO:0000256" key="1">
    <source>
        <dbReference type="ARBA" id="ARBA00038310"/>
    </source>
</evidence>
<name>A0A8J3MQE9_9CHLR</name>
<dbReference type="Proteomes" id="UP000612362">
    <property type="component" value="Unassembled WGS sequence"/>
</dbReference>
<dbReference type="InterPro" id="IPR032466">
    <property type="entry name" value="Metal_Hydrolase"/>
</dbReference>
<dbReference type="Pfam" id="PF04909">
    <property type="entry name" value="Amidohydro_2"/>
    <property type="match status" value="1"/>
</dbReference>
<accession>A0A8J3MQE9</accession>
<gene>
    <name evidence="3" type="ORF">KSX_08490</name>
</gene>
<dbReference type="InterPro" id="IPR052350">
    <property type="entry name" value="Metallo-dep_Lactonases"/>
</dbReference>
<dbReference type="InterPro" id="IPR006680">
    <property type="entry name" value="Amidohydro-rel"/>
</dbReference>
<proteinExistence type="inferred from homology"/>
<dbReference type="RefSeq" id="WP_220192200.1">
    <property type="nucleotide sequence ID" value="NZ_BNJF01000001.1"/>
</dbReference>
<dbReference type="Gene3D" id="3.20.20.140">
    <property type="entry name" value="Metal-dependent hydrolases"/>
    <property type="match status" value="1"/>
</dbReference>
<feature type="domain" description="Amidohydrolase-related" evidence="2">
    <location>
        <begin position="12"/>
        <end position="289"/>
    </location>
</feature>
<dbReference type="PANTHER" id="PTHR43569">
    <property type="entry name" value="AMIDOHYDROLASE"/>
    <property type="match status" value="1"/>
</dbReference>
<organism evidence="3 4">
    <name type="scientific">Ktedonospora formicarum</name>
    <dbReference type="NCBI Taxonomy" id="2778364"/>
    <lineage>
        <taxon>Bacteria</taxon>
        <taxon>Bacillati</taxon>
        <taxon>Chloroflexota</taxon>
        <taxon>Ktedonobacteria</taxon>
        <taxon>Ktedonobacterales</taxon>
        <taxon>Ktedonobacteraceae</taxon>
        <taxon>Ktedonospora</taxon>
    </lineage>
</organism>
<reference evidence="3" key="1">
    <citation type="submission" date="2020-10" db="EMBL/GenBank/DDBJ databases">
        <title>Taxonomic study of unclassified bacteria belonging to the class Ktedonobacteria.</title>
        <authorList>
            <person name="Yabe S."/>
            <person name="Wang C.M."/>
            <person name="Zheng Y."/>
            <person name="Sakai Y."/>
            <person name="Cavaletti L."/>
            <person name="Monciardini P."/>
            <person name="Donadio S."/>
        </authorList>
    </citation>
    <scope>NUCLEOTIDE SEQUENCE</scope>
    <source>
        <strain evidence="3">SOSP1-1</strain>
    </source>
</reference>
<dbReference type="AlphaFoldDB" id="A0A8J3MQE9"/>